<proteinExistence type="predicted"/>
<evidence type="ECO:0000256" key="1">
    <source>
        <dbReference type="SAM" id="Phobius"/>
    </source>
</evidence>
<keyword evidence="1" id="KW-0812">Transmembrane</keyword>
<organism evidence="2 3">
    <name type="scientific">Anopheles culicifacies</name>
    <dbReference type="NCBI Taxonomy" id="139723"/>
    <lineage>
        <taxon>Eukaryota</taxon>
        <taxon>Metazoa</taxon>
        <taxon>Ecdysozoa</taxon>
        <taxon>Arthropoda</taxon>
        <taxon>Hexapoda</taxon>
        <taxon>Insecta</taxon>
        <taxon>Pterygota</taxon>
        <taxon>Neoptera</taxon>
        <taxon>Endopterygota</taxon>
        <taxon>Diptera</taxon>
        <taxon>Nematocera</taxon>
        <taxon>Culicoidea</taxon>
        <taxon>Culicidae</taxon>
        <taxon>Anophelinae</taxon>
        <taxon>Anopheles</taxon>
        <taxon>culicifacies species complex</taxon>
    </lineage>
</organism>
<name>A0A182MIK0_9DIPT</name>
<accession>A0A182MIK0</accession>
<feature type="transmembrane region" description="Helical" evidence="1">
    <location>
        <begin position="50"/>
        <end position="71"/>
    </location>
</feature>
<feature type="transmembrane region" description="Helical" evidence="1">
    <location>
        <begin position="77"/>
        <end position="93"/>
    </location>
</feature>
<dbReference type="STRING" id="139723.A0A182MIK0"/>
<keyword evidence="1" id="KW-1133">Transmembrane helix</keyword>
<reference evidence="2" key="2">
    <citation type="submission" date="2020-05" db="UniProtKB">
        <authorList>
            <consortium name="EnsemblMetazoa"/>
        </authorList>
    </citation>
    <scope>IDENTIFICATION</scope>
    <source>
        <strain evidence="2">A-37</strain>
    </source>
</reference>
<dbReference type="Proteomes" id="UP000075883">
    <property type="component" value="Unassembled WGS sequence"/>
</dbReference>
<keyword evidence="3" id="KW-1185">Reference proteome</keyword>
<evidence type="ECO:0000313" key="3">
    <source>
        <dbReference type="Proteomes" id="UP000075883"/>
    </source>
</evidence>
<dbReference type="AlphaFoldDB" id="A0A182MIK0"/>
<keyword evidence="1" id="KW-0472">Membrane</keyword>
<protein>
    <submittedName>
        <fullName evidence="2">Uncharacterized protein</fullName>
    </submittedName>
</protein>
<sequence>MDILPSGSIFRELQIIHETGCFSSESSFEDQWQQVRPKFPRLTDKNAEDFLLFVAGVFYFCIKPWFGSMLISSKGNHSAVFNVYLICAIVALLSQKCHRTEPQCLMIVGREESKYDFRLNQPTEHDVTSVKRGKKNGCNSVFTQHRMMCSTVKCIP</sequence>
<evidence type="ECO:0000313" key="2">
    <source>
        <dbReference type="EnsemblMetazoa" id="ACUA019124-PA"/>
    </source>
</evidence>
<dbReference type="VEuPathDB" id="VectorBase:ACUA019124"/>
<reference evidence="3" key="1">
    <citation type="submission" date="2013-09" db="EMBL/GenBank/DDBJ databases">
        <title>The Genome Sequence of Anopheles culicifacies species A.</title>
        <authorList>
            <consortium name="The Broad Institute Genomics Platform"/>
            <person name="Neafsey D.E."/>
            <person name="Besansky N."/>
            <person name="Howell P."/>
            <person name="Walton C."/>
            <person name="Young S.K."/>
            <person name="Zeng Q."/>
            <person name="Gargeya S."/>
            <person name="Fitzgerald M."/>
            <person name="Haas B."/>
            <person name="Abouelleil A."/>
            <person name="Allen A.W."/>
            <person name="Alvarado L."/>
            <person name="Arachchi H.M."/>
            <person name="Berlin A.M."/>
            <person name="Chapman S.B."/>
            <person name="Gainer-Dewar J."/>
            <person name="Goldberg J."/>
            <person name="Griggs A."/>
            <person name="Gujja S."/>
            <person name="Hansen M."/>
            <person name="Howarth C."/>
            <person name="Imamovic A."/>
            <person name="Ireland A."/>
            <person name="Larimer J."/>
            <person name="McCowan C."/>
            <person name="Murphy C."/>
            <person name="Pearson M."/>
            <person name="Poon T.W."/>
            <person name="Priest M."/>
            <person name="Roberts A."/>
            <person name="Saif S."/>
            <person name="Shea T."/>
            <person name="Sisk P."/>
            <person name="Sykes S."/>
            <person name="Wortman J."/>
            <person name="Nusbaum C."/>
            <person name="Birren B."/>
        </authorList>
    </citation>
    <scope>NUCLEOTIDE SEQUENCE [LARGE SCALE GENOMIC DNA]</scope>
    <source>
        <strain evidence="3">A-37</strain>
    </source>
</reference>
<dbReference type="EnsemblMetazoa" id="ACUA019124-RA">
    <property type="protein sequence ID" value="ACUA019124-PA"/>
    <property type="gene ID" value="ACUA019124"/>
</dbReference>
<dbReference type="EMBL" id="AXCM01007755">
    <property type="status" value="NOT_ANNOTATED_CDS"/>
    <property type="molecule type" value="Genomic_DNA"/>
</dbReference>